<accession>A0ABN1E186</accession>
<sequence length="67" mass="8064">MGSKFRKTIRVGPMRVHLSRRGLSWSTKWGHRTWFSRSRRYGFRQSWSGSARPLFDRRTRRALTPGR</sequence>
<comment type="caution">
    <text evidence="1">The sequence shown here is derived from an EMBL/GenBank/DDBJ whole genome shotgun (WGS) entry which is preliminary data.</text>
</comment>
<proteinExistence type="predicted"/>
<organism evidence="1 2">
    <name type="scientific">Saccharopolyspora erythraea</name>
    <name type="common">Streptomyces erythraeus</name>
    <dbReference type="NCBI Taxonomy" id="1836"/>
    <lineage>
        <taxon>Bacteria</taxon>
        <taxon>Bacillati</taxon>
        <taxon>Actinomycetota</taxon>
        <taxon>Actinomycetes</taxon>
        <taxon>Pseudonocardiales</taxon>
        <taxon>Pseudonocardiaceae</taxon>
        <taxon>Saccharopolyspora</taxon>
    </lineage>
</organism>
<reference evidence="1 2" key="1">
    <citation type="journal article" date="2019" name="Int. J. Syst. Evol. Microbiol.">
        <title>The Global Catalogue of Microorganisms (GCM) 10K type strain sequencing project: providing services to taxonomists for standard genome sequencing and annotation.</title>
        <authorList>
            <consortium name="The Broad Institute Genomics Platform"/>
            <consortium name="The Broad Institute Genome Sequencing Center for Infectious Disease"/>
            <person name="Wu L."/>
            <person name="Ma J."/>
        </authorList>
    </citation>
    <scope>NUCLEOTIDE SEQUENCE [LARGE SCALE GENOMIC DNA]</scope>
    <source>
        <strain evidence="1 2">JCM 10303</strain>
    </source>
</reference>
<evidence type="ECO:0000313" key="2">
    <source>
        <dbReference type="Proteomes" id="UP001500729"/>
    </source>
</evidence>
<keyword evidence="2" id="KW-1185">Reference proteome</keyword>
<protein>
    <recommendedName>
        <fullName evidence="3">DUF4236 domain-containing protein</fullName>
    </recommendedName>
</protein>
<dbReference type="EMBL" id="BAAAGS010000070">
    <property type="protein sequence ID" value="GAA0556477.1"/>
    <property type="molecule type" value="Genomic_DNA"/>
</dbReference>
<dbReference type="RefSeq" id="WP_009949621.1">
    <property type="nucleotide sequence ID" value="NZ_BAAAGS010000070.1"/>
</dbReference>
<evidence type="ECO:0000313" key="1">
    <source>
        <dbReference type="EMBL" id="GAA0556477.1"/>
    </source>
</evidence>
<evidence type="ECO:0008006" key="3">
    <source>
        <dbReference type="Google" id="ProtNLM"/>
    </source>
</evidence>
<name>A0ABN1E186_SACER</name>
<gene>
    <name evidence="1" type="ORF">GCM10009533_62770</name>
</gene>
<dbReference type="Proteomes" id="UP001500729">
    <property type="component" value="Unassembled WGS sequence"/>
</dbReference>